<evidence type="ECO:0008006" key="4">
    <source>
        <dbReference type="Google" id="ProtNLM"/>
    </source>
</evidence>
<accession>A0A2G8KVM2</accession>
<organism evidence="2 3">
    <name type="scientific">Stichopus japonicus</name>
    <name type="common">Sea cucumber</name>
    <dbReference type="NCBI Taxonomy" id="307972"/>
    <lineage>
        <taxon>Eukaryota</taxon>
        <taxon>Metazoa</taxon>
        <taxon>Echinodermata</taxon>
        <taxon>Eleutherozoa</taxon>
        <taxon>Echinozoa</taxon>
        <taxon>Holothuroidea</taxon>
        <taxon>Aspidochirotacea</taxon>
        <taxon>Aspidochirotida</taxon>
        <taxon>Stichopodidae</taxon>
        <taxon>Apostichopus</taxon>
    </lineage>
</organism>
<evidence type="ECO:0000313" key="3">
    <source>
        <dbReference type="Proteomes" id="UP000230750"/>
    </source>
</evidence>
<comment type="caution">
    <text evidence="2">The sequence shown here is derived from an EMBL/GenBank/DDBJ whole genome shotgun (WGS) entry which is preliminary data.</text>
</comment>
<feature type="region of interest" description="Disordered" evidence="1">
    <location>
        <begin position="114"/>
        <end position="177"/>
    </location>
</feature>
<feature type="non-terminal residue" evidence="2">
    <location>
        <position position="1116"/>
    </location>
</feature>
<dbReference type="PANTHER" id="PTHR47331">
    <property type="entry name" value="PHD-TYPE DOMAIN-CONTAINING PROTEIN"/>
    <property type="match status" value="1"/>
</dbReference>
<dbReference type="OrthoDB" id="8065733at2759"/>
<evidence type="ECO:0000313" key="2">
    <source>
        <dbReference type="EMBL" id="PIK52051.1"/>
    </source>
</evidence>
<dbReference type="InterPro" id="IPR005312">
    <property type="entry name" value="DUF1759"/>
</dbReference>
<evidence type="ECO:0000256" key="1">
    <source>
        <dbReference type="SAM" id="MobiDB-lite"/>
    </source>
</evidence>
<name>A0A2G8KVM2_STIJA</name>
<dbReference type="Pfam" id="PF03564">
    <property type="entry name" value="DUF1759"/>
    <property type="match status" value="1"/>
</dbReference>
<keyword evidence="3" id="KW-1185">Reference proteome</keyword>
<feature type="compositionally biased region" description="Low complexity" evidence="1">
    <location>
        <begin position="122"/>
        <end position="131"/>
    </location>
</feature>
<dbReference type="Proteomes" id="UP000230750">
    <property type="component" value="Unassembled WGS sequence"/>
</dbReference>
<sequence>LQQLVCSRLWKFDETMADVNKLKLSRRNSKGQLTRTLATIDNLVKDDASDLGILQKYITKAEQQFLNIEVKHSELMDVVEDQTEFETEEKWMAECEKEFVQGILCARRVVDRQSPTPLANQPSLTSSPTTSQRDPTSTVPSQPVSTGTPQTMPISTPQTPPLASRPSTSSAPRMERMKFPKFSGDIRDYKRFKELFNHCAVDLTEIECFFQLTESMTNPKEYNKIKGCINVERAWQVLDECYGDEDKVVDRLLKDLENLKPYENKGNINLPAMSRFVQTLQIFETQAETVGLSGELNSKIMLSQIKQKLPEDHRIAYYKSVRDDHTDDSLTGLVKWLYSQLLLLEKAKPISVDNASYVPTTQRRMSRSSNAATVNAGEWSQRSKINKFGVPKCALHINANTHFLKTCNKFRDLPMKEKYEIMRKNNICYRCGHNNCIAGKSPFDLNSCQFVAPCRIAACGSDSHFGAICPVAYGKKDSGYSSQLSSNAEPFRPISSSANASTITKEKRVKLQGTLPTVMGYLRCGNIRRLVRILLDGGSQTTLLRKGIFPRTDQDVYQDHELSVVGGGKFTRKLRLLDCLIADVGGNWSHPLSVTEIDKPCADTPIVLQEQLQQHDHLRNVDIHAAPSETIDVLLGIDNTHLMIWQDYIYSGKSDEPIAVRCPFGWFIQGGRSAGSATLSNYVNVSAIGPIEEFIGLETVGLEPKKCKCSSDLLNKGATEAMQQSVSQLSDGSYEIQLPWKKSPDDLPDNYDYAVKRLRSLENQFKNRQVEWETYCKQMRDQLNRGVSRYVTERELQNDRDNGKRMWFLPHFAVKKDSKTTPVRVVYDAKARYQGCSLNDYLLKGENINSDLFDVALRFRENEVGIIADISKMFQAIKLKVDDARFHRFVFREHPSHPIQVYELTTVTFGDKPSPTAAIVTMRHVVAEHAPEDERMMRVVTDQFYMDDLNESVGHTKEALELKSKLIETLKEGNFAIRKWQSNVQEVCDKTEDLRIATALGTKWDLTKDTLKVKEVKLHPNIVPTKRSVLAQTASYYDVFGMLSGLLVRPKILLQKLWQLNIDWDTPLNQKGELCAMLNEINKDLEEVDTIEIRRCMIPEAYIGVRPLPEVSLHGA</sequence>
<dbReference type="PANTHER" id="PTHR47331:SF5">
    <property type="entry name" value="RIBONUCLEASE H"/>
    <property type="match status" value="1"/>
</dbReference>
<dbReference type="Pfam" id="PF05380">
    <property type="entry name" value="Peptidase_A17"/>
    <property type="match status" value="1"/>
</dbReference>
<reference evidence="2 3" key="1">
    <citation type="journal article" date="2017" name="PLoS Biol.">
        <title>The sea cucumber genome provides insights into morphological evolution and visceral regeneration.</title>
        <authorList>
            <person name="Zhang X."/>
            <person name="Sun L."/>
            <person name="Yuan J."/>
            <person name="Sun Y."/>
            <person name="Gao Y."/>
            <person name="Zhang L."/>
            <person name="Li S."/>
            <person name="Dai H."/>
            <person name="Hamel J.F."/>
            <person name="Liu C."/>
            <person name="Yu Y."/>
            <person name="Liu S."/>
            <person name="Lin W."/>
            <person name="Guo K."/>
            <person name="Jin S."/>
            <person name="Xu P."/>
            <person name="Storey K.B."/>
            <person name="Huan P."/>
            <person name="Zhang T."/>
            <person name="Zhou Y."/>
            <person name="Zhang J."/>
            <person name="Lin C."/>
            <person name="Li X."/>
            <person name="Xing L."/>
            <person name="Huo D."/>
            <person name="Sun M."/>
            <person name="Wang L."/>
            <person name="Mercier A."/>
            <person name="Li F."/>
            <person name="Yang H."/>
            <person name="Xiang J."/>
        </authorList>
    </citation>
    <scope>NUCLEOTIDE SEQUENCE [LARGE SCALE GENOMIC DNA]</scope>
    <source>
        <strain evidence="2">Shaxun</strain>
        <tissue evidence="2">Muscle</tissue>
    </source>
</reference>
<gene>
    <name evidence="2" type="ORF">BSL78_11064</name>
</gene>
<dbReference type="AlphaFoldDB" id="A0A2G8KVM2"/>
<feature type="non-terminal residue" evidence="2">
    <location>
        <position position="1"/>
    </location>
</feature>
<feature type="compositionally biased region" description="Polar residues" evidence="1">
    <location>
        <begin position="132"/>
        <end position="157"/>
    </location>
</feature>
<dbReference type="SUPFAM" id="SSF56672">
    <property type="entry name" value="DNA/RNA polymerases"/>
    <property type="match status" value="1"/>
</dbReference>
<dbReference type="InterPro" id="IPR043502">
    <property type="entry name" value="DNA/RNA_pol_sf"/>
</dbReference>
<dbReference type="InterPro" id="IPR008042">
    <property type="entry name" value="Retrotrans_Pao"/>
</dbReference>
<protein>
    <recommendedName>
        <fullName evidence="4">Peptidase A2 domain-containing protein</fullName>
    </recommendedName>
</protein>
<proteinExistence type="predicted"/>
<dbReference type="EMBL" id="MRZV01000345">
    <property type="protein sequence ID" value="PIK52051.1"/>
    <property type="molecule type" value="Genomic_DNA"/>
</dbReference>